<sequence>MDVDKAPLPRVAIVGAGLTGLLLAQGLQKNGFPVTIYEKEAYLGEKIREWTMLLHWAWPVICQILPEPILADINTAYTDPFHPYSDSVAESIPFYNAVTGQVAFRAPANARRISRTRLRRLCTRGLGIHWSKTVTNISFPEDKTVPLTIHFHDGTSTSSDLIIGADGPNSFIRRWLLGEEASKPIPTPLASSNGLVRYPTAEISAKVRAAHPICSVISASNMVGVTAIQEVPDPSDASTWQFHLVTIWNEPFIQFQTGEAAITRMKQVLDKLNLAEPFRSAVEETPEDSNFFLSQMHYWPTKPWDEKGKRRITLAGDAAHALLPARGQGLNQAFKDVEILLNGFIKVKEGELTLDEAVGHYEKEVFERGPAAVQGSLDDANDLMRVEGLEEGRTARKGFAQIEREE</sequence>
<dbReference type="SUPFAM" id="SSF51905">
    <property type="entry name" value="FAD/NAD(P)-binding domain"/>
    <property type="match status" value="1"/>
</dbReference>
<evidence type="ECO:0000256" key="2">
    <source>
        <dbReference type="ARBA" id="ARBA00022630"/>
    </source>
</evidence>
<comment type="caution">
    <text evidence="7">The sequence shown here is derived from an EMBL/GenBank/DDBJ whole genome shotgun (WGS) entry which is preliminary data.</text>
</comment>
<keyword evidence="8" id="KW-1185">Reference proteome</keyword>
<evidence type="ECO:0000313" key="8">
    <source>
        <dbReference type="Proteomes" id="UP001301958"/>
    </source>
</evidence>
<dbReference type="EMBL" id="MU865323">
    <property type="protein sequence ID" value="KAK4228081.1"/>
    <property type="molecule type" value="Genomic_DNA"/>
</dbReference>
<dbReference type="PANTHER" id="PTHR47178:SF3">
    <property type="entry name" value="FAD-BINDING DOMAIN-CONTAINING PROTEIN"/>
    <property type="match status" value="1"/>
</dbReference>
<dbReference type="PRINTS" id="PR00420">
    <property type="entry name" value="RNGMNOXGNASE"/>
</dbReference>
<dbReference type="AlphaFoldDB" id="A0AAN7BQY3"/>
<gene>
    <name evidence="7" type="ORF">QBC38DRAFT_476124</name>
</gene>
<name>A0AAN7BQY3_9PEZI</name>
<proteinExistence type="predicted"/>
<keyword evidence="5" id="KW-0503">Monooxygenase</keyword>
<evidence type="ECO:0000256" key="5">
    <source>
        <dbReference type="ARBA" id="ARBA00023033"/>
    </source>
</evidence>
<dbReference type="GO" id="GO:0071949">
    <property type="term" value="F:FAD binding"/>
    <property type="evidence" value="ECO:0007669"/>
    <property type="project" value="InterPro"/>
</dbReference>
<dbReference type="PANTHER" id="PTHR47178">
    <property type="entry name" value="MONOOXYGENASE, FAD-BINDING"/>
    <property type="match status" value="1"/>
</dbReference>
<organism evidence="7 8">
    <name type="scientific">Podospora fimiseda</name>
    <dbReference type="NCBI Taxonomy" id="252190"/>
    <lineage>
        <taxon>Eukaryota</taxon>
        <taxon>Fungi</taxon>
        <taxon>Dikarya</taxon>
        <taxon>Ascomycota</taxon>
        <taxon>Pezizomycotina</taxon>
        <taxon>Sordariomycetes</taxon>
        <taxon>Sordariomycetidae</taxon>
        <taxon>Sordariales</taxon>
        <taxon>Podosporaceae</taxon>
        <taxon>Podospora</taxon>
    </lineage>
</organism>
<reference evidence="7" key="1">
    <citation type="journal article" date="2023" name="Mol. Phylogenet. Evol.">
        <title>Genome-scale phylogeny and comparative genomics of the fungal order Sordariales.</title>
        <authorList>
            <person name="Hensen N."/>
            <person name="Bonometti L."/>
            <person name="Westerberg I."/>
            <person name="Brannstrom I.O."/>
            <person name="Guillou S."/>
            <person name="Cros-Aarteil S."/>
            <person name="Calhoun S."/>
            <person name="Haridas S."/>
            <person name="Kuo A."/>
            <person name="Mondo S."/>
            <person name="Pangilinan J."/>
            <person name="Riley R."/>
            <person name="LaButti K."/>
            <person name="Andreopoulos B."/>
            <person name="Lipzen A."/>
            <person name="Chen C."/>
            <person name="Yan M."/>
            <person name="Daum C."/>
            <person name="Ng V."/>
            <person name="Clum A."/>
            <person name="Steindorff A."/>
            <person name="Ohm R.A."/>
            <person name="Martin F."/>
            <person name="Silar P."/>
            <person name="Natvig D.O."/>
            <person name="Lalanne C."/>
            <person name="Gautier V."/>
            <person name="Ament-Velasquez S.L."/>
            <person name="Kruys A."/>
            <person name="Hutchinson M.I."/>
            <person name="Powell A.J."/>
            <person name="Barry K."/>
            <person name="Miller A.N."/>
            <person name="Grigoriev I.V."/>
            <person name="Debuchy R."/>
            <person name="Gladieux P."/>
            <person name="Hiltunen Thoren M."/>
            <person name="Johannesson H."/>
        </authorList>
    </citation>
    <scope>NUCLEOTIDE SEQUENCE</scope>
    <source>
        <strain evidence="7">CBS 990.96</strain>
    </source>
</reference>
<reference evidence="7" key="2">
    <citation type="submission" date="2023-05" db="EMBL/GenBank/DDBJ databases">
        <authorList>
            <consortium name="Lawrence Berkeley National Laboratory"/>
            <person name="Steindorff A."/>
            <person name="Hensen N."/>
            <person name="Bonometti L."/>
            <person name="Westerberg I."/>
            <person name="Brannstrom I.O."/>
            <person name="Guillou S."/>
            <person name="Cros-Aarteil S."/>
            <person name="Calhoun S."/>
            <person name="Haridas S."/>
            <person name="Kuo A."/>
            <person name="Mondo S."/>
            <person name="Pangilinan J."/>
            <person name="Riley R."/>
            <person name="Labutti K."/>
            <person name="Andreopoulos B."/>
            <person name="Lipzen A."/>
            <person name="Chen C."/>
            <person name="Yanf M."/>
            <person name="Daum C."/>
            <person name="Ng V."/>
            <person name="Clum A."/>
            <person name="Ohm R."/>
            <person name="Martin F."/>
            <person name="Silar P."/>
            <person name="Natvig D."/>
            <person name="Lalanne C."/>
            <person name="Gautier V."/>
            <person name="Ament-Velasquez S.L."/>
            <person name="Kruys A."/>
            <person name="Hutchinson M.I."/>
            <person name="Powell A.J."/>
            <person name="Barry K."/>
            <person name="Miller A.N."/>
            <person name="Grigoriev I.V."/>
            <person name="Debuchy R."/>
            <person name="Gladieux P."/>
            <person name="Thoren M.H."/>
            <person name="Johannesson H."/>
        </authorList>
    </citation>
    <scope>NUCLEOTIDE SEQUENCE</scope>
    <source>
        <strain evidence="7">CBS 990.96</strain>
    </source>
</reference>
<dbReference type="Proteomes" id="UP001301958">
    <property type="component" value="Unassembled WGS sequence"/>
</dbReference>
<evidence type="ECO:0000256" key="4">
    <source>
        <dbReference type="ARBA" id="ARBA00023002"/>
    </source>
</evidence>
<comment type="cofactor">
    <cofactor evidence="1">
        <name>FAD</name>
        <dbReference type="ChEBI" id="CHEBI:57692"/>
    </cofactor>
</comment>
<evidence type="ECO:0000256" key="3">
    <source>
        <dbReference type="ARBA" id="ARBA00022827"/>
    </source>
</evidence>
<protein>
    <recommendedName>
        <fullName evidence="6">FAD-binding domain-containing protein</fullName>
    </recommendedName>
</protein>
<dbReference type="GO" id="GO:0004497">
    <property type="term" value="F:monooxygenase activity"/>
    <property type="evidence" value="ECO:0007669"/>
    <property type="project" value="UniProtKB-KW"/>
</dbReference>
<feature type="domain" description="FAD-binding" evidence="6">
    <location>
        <begin position="124"/>
        <end position="372"/>
    </location>
</feature>
<accession>A0AAN7BQY3</accession>
<keyword evidence="3" id="KW-0274">FAD</keyword>
<evidence type="ECO:0000256" key="1">
    <source>
        <dbReference type="ARBA" id="ARBA00001974"/>
    </source>
</evidence>
<keyword evidence="4" id="KW-0560">Oxidoreductase</keyword>
<dbReference type="InterPro" id="IPR036188">
    <property type="entry name" value="FAD/NAD-bd_sf"/>
</dbReference>
<evidence type="ECO:0000313" key="7">
    <source>
        <dbReference type="EMBL" id="KAK4228081.1"/>
    </source>
</evidence>
<dbReference type="Pfam" id="PF13450">
    <property type="entry name" value="NAD_binding_8"/>
    <property type="match status" value="1"/>
</dbReference>
<evidence type="ECO:0000259" key="6">
    <source>
        <dbReference type="Pfam" id="PF01494"/>
    </source>
</evidence>
<dbReference type="Gene3D" id="3.50.50.60">
    <property type="entry name" value="FAD/NAD(P)-binding domain"/>
    <property type="match status" value="1"/>
</dbReference>
<keyword evidence="2" id="KW-0285">Flavoprotein</keyword>
<dbReference type="Pfam" id="PF01494">
    <property type="entry name" value="FAD_binding_3"/>
    <property type="match status" value="1"/>
</dbReference>
<dbReference type="InterPro" id="IPR002938">
    <property type="entry name" value="FAD-bd"/>
</dbReference>